<proteinExistence type="predicted"/>
<sequence>MARTKTIMVPTITTGVMTRSMQPSGQAQPDTTTVGTTISRDPVMNEETSARQPAQPPTMATAQQPVAPGQQPGSDPATDVYAGSGRETAVPTRSAASTSEGAGRSDEVNLTAATGGGLAANTTNTEEDEATANASALLTAIHHMKTTMTRLEARVGAMETTRTTPVVQPVATSQMLWHRGHNNQKRRAWRNNECPQRL</sequence>
<organism evidence="2 3">
    <name type="scientific">Phytophthora infestans</name>
    <name type="common">Potato late blight agent</name>
    <name type="synonym">Botrytis infestans</name>
    <dbReference type="NCBI Taxonomy" id="4787"/>
    <lineage>
        <taxon>Eukaryota</taxon>
        <taxon>Sar</taxon>
        <taxon>Stramenopiles</taxon>
        <taxon>Oomycota</taxon>
        <taxon>Peronosporomycetes</taxon>
        <taxon>Peronosporales</taxon>
        <taxon>Peronosporaceae</taxon>
        <taxon>Phytophthora</taxon>
    </lineage>
</organism>
<evidence type="ECO:0000313" key="3">
    <source>
        <dbReference type="Proteomes" id="UP000602510"/>
    </source>
</evidence>
<gene>
    <name evidence="2" type="ORF">GN244_ATG10013</name>
</gene>
<evidence type="ECO:0000256" key="1">
    <source>
        <dbReference type="SAM" id="MobiDB-lite"/>
    </source>
</evidence>
<feature type="compositionally biased region" description="Low complexity" evidence="1">
    <location>
        <begin position="62"/>
        <end position="73"/>
    </location>
</feature>
<dbReference type="AlphaFoldDB" id="A0A833TB17"/>
<dbReference type="Proteomes" id="UP000602510">
    <property type="component" value="Unassembled WGS sequence"/>
</dbReference>
<feature type="compositionally biased region" description="Polar residues" evidence="1">
    <location>
        <begin position="16"/>
        <end position="39"/>
    </location>
</feature>
<feature type="compositionally biased region" description="Low complexity" evidence="1">
    <location>
        <begin position="109"/>
        <end position="124"/>
    </location>
</feature>
<protein>
    <submittedName>
        <fullName evidence="2">Uncharacterized protein</fullName>
    </submittedName>
</protein>
<reference evidence="2" key="1">
    <citation type="submission" date="2020-04" db="EMBL/GenBank/DDBJ databases">
        <title>Hybrid Assembly of Korean Phytophthora infestans isolates.</title>
        <authorList>
            <person name="Prokchorchik M."/>
            <person name="Lee Y."/>
            <person name="Seo J."/>
            <person name="Cho J.-H."/>
            <person name="Park Y.-E."/>
            <person name="Jang D.-C."/>
            <person name="Im J.-S."/>
            <person name="Choi J.-G."/>
            <person name="Park H.-J."/>
            <person name="Lee G.-B."/>
            <person name="Lee Y.-G."/>
            <person name="Hong S.-Y."/>
            <person name="Cho K."/>
            <person name="Sohn K.H."/>
        </authorList>
    </citation>
    <scope>NUCLEOTIDE SEQUENCE</scope>
    <source>
        <strain evidence="2">KR_1_A1</strain>
    </source>
</reference>
<feature type="region of interest" description="Disordered" evidence="1">
    <location>
        <begin position="16"/>
        <end position="131"/>
    </location>
</feature>
<dbReference type="EMBL" id="WSZM01000226">
    <property type="protein sequence ID" value="KAF4037886.1"/>
    <property type="molecule type" value="Genomic_DNA"/>
</dbReference>
<keyword evidence="3" id="KW-1185">Reference proteome</keyword>
<evidence type="ECO:0000313" key="2">
    <source>
        <dbReference type="EMBL" id="KAF4037886.1"/>
    </source>
</evidence>
<accession>A0A833TB17</accession>
<name>A0A833TB17_PHYIN</name>
<comment type="caution">
    <text evidence="2">The sequence shown here is derived from an EMBL/GenBank/DDBJ whole genome shotgun (WGS) entry which is preliminary data.</text>
</comment>